<name>A0A9W6QZY4_9PSEU</name>
<dbReference type="EMBL" id="BSTI01000003">
    <property type="protein sequence ID" value="GLY65020.1"/>
    <property type="molecule type" value="Genomic_DNA"/>
</dbReference>
<sequence length="73" mass="7423">MVDNGSAITLVGDPVDGTANAVAEVPLAAFAGVVAIDCKAVESLTTWLDTRTRRPASQARGRRAGGVTSSAPR</sequence>
<reference evidence="2" key="1">
    <citation type="submission" date="2023-03" db="EMBL/GenBank/DDBJ databases">
        <title>Amycolatopsis taiwanensis NBRC 103393.</title>
        <authorList>
            <person name="Ichikawa N."/>
            <person name="Sato H."/>
            <person name="Tonouchi N."/>
        </authorList>
    </citation>
    <scope>NUCLEOTIDE SEQUENCE</scope>
    <source>
        <strain evidence="2">NBRC 103393</strain>
    </source>
</reference>
<dbReference type="AlphaFoldDB" id="A0A9W6QZY4"/>
<proteinExistence type="predicted"/>
<evidence type="ECO:0000313" key="2">
    <source>
        <dbReference type="EMBL" id="GLY65020.1"/>
    </source>
</evidence>
<keyword evidence="3" id="KW-1185">Reference proteome</keyword>
<evidence type="ECO:0000256" key="1">
    <source>
        <dbReference type="SAM" id="MobiDB-lite"/>
    </source>
</evidence>
<organism evidence="2 3">
    <name type="scientific">Amycolatopsis taiwanensis</name>
    <dbReference type="NCBI Taxonomy" id="342230"/>
    <lineage>
        <taxon>Bacteria</taxon>
        <taxon>Bacillati</taxon>
        <taxon>Actinomycetota</taxon>
        <taxon>Actinomycetes</taxon>
        <taxon>Pseudonocardiales</taxon>
        <taxon>Pseudonocardiaceae</taxon>
        <taxon>Amycolatopsis</taxon>
    </lineage>
</organism>
<protein>
    <submittedName>
        <fullName evidence="2">Uncharacterized protein</fullName>
    </submittedName>
</protein>
<comment type="caution">
    <text evidence="2">The sequence shown here is derived from an EMBL/GenBank/DDBJ whole genome shotgun (WGS) entry which is preliminary data.</text>
</comment>
<accession>A0A9W6QZY4</accession>
<dbReference type="Proteomes" id="UP001165136">
    <property type="component" value="Unassembled WGS sequence"/>
</dbReference>
<gene>
    <name evidence="2" type="ORF">Atai01_16390</name>
</gene>
<feature type="region of interest" description="Disordered" evidence="1">
    <location>
        <begin position="51"/>
        <end position="73"/>
    </location>
</feature>
<evidence type="ECO:0000313" key="3">
    <source>
        <dbReference type="Proteomes" id="UP001165136"/>
    </source>
</evidence>
<dbReference type="RefSeq" id="WP_285486401.1">
    <property type="nucleotide sequence ID" value="NZ_BSTI01000003.1"/>
</dbReference>